<feature type="region of interest" description="Disordered" evidence="1">
    <location>
        <begin position="1"/>
        <end position="32"/>
    </location>
</feature>
<reference evidence="2 3" key="1">
    <citation type="journal article" date="2011" name="Plasmid">
        <title>Streptomyces turgidiscabies Car8 contains a modular pathogenicity island that shares virulence genes with other actinobacterial plant pathogens.</title>
        <authorList>
            <person name="Huguet-Tapia J.C."/>
            <person name="Badger J.H."/>
            <person name="Loria R."/>
            <person name="Pettis G.S."/>
        </authorList>
    </citation>
    <scope>NUCLEOTIDE SEQUENCE [LARGE SCALE GENOMIC DNA]</scope>
    <source>
        <strain evidence="2 3">Car8</strain>
    </source>
</reference>
<keyword evidence="3" id="KW-1185">Reference proteome</keyword>
<name>L7EWN5_STRT8</name>
<dbReference type="EMBL" id="AEJB01000515">
    <property type="protein sequence ID" value="ELP63452.1"/>
    <property type="molecule type" value="Genomic_DNA"/>
</dbReference>
<dbReference type="AlphaFoldDB" id="L7EWN5"/>
<dbReference type="PATRIC" id="fig|698760.3.peg.7672"/>
<evidence type="ECO:0000313" key="2">
    <source>
        <dbReference type="EMBL" id="ELP63452.1"/>
    </source>
</evidence>
<organism evidence="2 3">
    <name type="scientific">Streptomyces turgidiscabies (strain Car8)</name>
    <dbReference type="NCBI Taxonomy" id="698760"/>
    <lineage>
        <taxon>Bacteria</taxon>
        <taxon>Bacillati</taxon>
        <taxon>Actinomycetota</taxon>
        <taxon>Actinomycetes</taxon>
        <taxon>Kitasatosporales</taxon>
        <taxon>Streptomycetaceae</taxon>
        <taxon>Streptomyces</taxon>
    </lineage>
</organism>
<evidence type="ECO:0000256" key="1">
    <source>
        <dbReference type="SAM" id="MobiDB-lite"/>
    </source>
</evidence>
<protein>
    <submittedName>
        <fullName evidence="2">Uncharacterized protein</fullName>
    </submittedName>
</protein>
<gene>
    <name evidence="2" type="ORF">STRTUCAR8_06944</name>
</gene>
<comment type="caution">
    <text evidence="2">The sequence shown here is derived from an EMBL/GenBank/DDBJ whole genome shotgun (WGS) entry which is preliminary data.</text>
</comment>
<dbReference type="Proteomes" id="UP000010931">
    <property type="component" value="Unassembled WGS sequence"/>
</dbReference>
<evidence type="ECO:0000313" key="3">
    <source>
        <dbReference type="Proteomes" id="UP000010931"/>
    </source>
</evidence>
<sequence length="122" mass="13528">MHDTEHQQHDPELGRERLEHLPGGADVPVPAQIEGDEPEVDEIEADDEQMVDGIGELLVPPQHIGDEDPPIAAEGARHPDGQPDADQQVDDVCDDCEVHVFVLVPVLLERLERVQKCLRGRL</sequence>
<accession>L7EWN5</accession>
<proteinExistence type="predicted"/>
<feature type="compositionally biased region" description="Basic and acidic residues" evidence="1">
    <location>
        <begin position="1"/>
        <end position="20"/>
    </location>
</feature>
<feature type="region of interest" description="Disordered" evidence="1">
    <location>
        <begin position="61"/>
        <end position="89"/>
    </location>
</feature>